<dbReference type="InterPro" id="IPR029063">
    <property type="entry name" value="SAM-dependent_MTases_sf"/>
</dbReference>
<gene>
    <name evidence="3" type="primary">rebM_2</name>
    <name evidence="3" type="ORF">BN59_02097</name>
</gene>
<accession>A0A078KXQ6</accession>
<evidence type="ECO:0000259" key="2">
    <source>
        <dbReference type="Pfam" id="PF08241"/>
    </source>
</evidence>
<dbReference type="GO" id="GO:0032259">
    <property type="term" value="P:methylation"/>
    <property type="evidence" value="ECO:0007669"/>
    <property type="project" value="UniProtKB-KW"/>
</dbReference>
<evidence type="ECO:0000313" key="3">
    <source>
        <dbReference type="EMBL" id="CDZ77807.1"/>
    </source>
</evidence>
<protein>
    <submittedName>
        <fullName evidence="3">Demethylrebeccamycin-D-glucose O-methyltransferase</fullName>
    </submittedName>
</protein>
<evidence type="ECO:0000256" key="1">
    <source>
        <dbReference type="ARBA" id="ARBA00022679"/>
    </source>
</evidence>
<evidence type="ECO:0000313" key="4">
    <source>
        <dbReference type="Proteomes" id="UP000044071"/>
    </source>
</evidence>
<reference evidence="3 4" key="1">
    <citation type="submission" date="2014-06" db="EMBL/GenBank/DDBJ databases">
        <authorList>
            <person name="Urmite Genomes Urmite Genomes"/>
        </authorList>
    </citation>
    <scope>NUCLEOTIDE SEQUENCE [LARGE SCALE GENOMIC DNA]</scope>
</reference>
<dbReference type="PANTHER" id="PTHR44068">
    <property type="entry name" value="ZGC:194242"/>
    <property type="match status" value="1"/>
</dbReference>
<dbReference type="eggNOG" id="COG2226">
    <property type="taxonomic scope" value="Bacteria"/>
</dbReference>
<dbReference type="STRING" id="1034943.BN59_02097"/>
<dbReference type="GO" id="GO:0006696">
    <property type="term" value="P:ergosterol biosynthetic process"/>
    <property type="evidence" value="ECO:0007669"/>
    <property type="project" value="TreeGrafter"/>
</dbReference>
<name>A0A078KXQ6_9GAMM</name>
<dbReference type="InterPro" id="IPR050447">
    <property type="entry name" value="Erg6_SMT_methyltransf"/>
</dbReference>
<dbReference type="Pfam" id="PF08241">
    <property type="entry name" value="Methyltransf_11"/>
    <property type="match status" value="1"/>
</dbReference>
<feature type="domain" description="Methyltransferase type 11" evidence="2">
    <location>
        <begin position="107"/>
        <end position="205"/>
    </location>
</feature>
<dbReference type="PANTHER" id="PTHR44068:SF4">
    <property type="entry name" value="S-ADENOSYL-METHIONINE-STEROL-C-METHYLTRANSFERAS (AFU_ORTHOLOGUE AFUA_4G09190)"/>
    <property type="match status" value="1"/>
</dbReference>
<dbReference type="CDD" id="cd02440">
    <property type="entry name" value="AdoMet_MTases"/>
    <property type="match status" value="1"/>
</dbReference>
<dbReference type="SUPFAM" id="SSF53335">
    <property type="entry name" value="S-adenosyl-L-methionine-dependent methyltransferases"/>
    <property type="match status" value="1"/>
</dbReference>
<organism evidence="3 4">
    <name type="scientific">Legionella massiliensis</name>
    <dbReference type="NCBI Taxonomy" id="1034943"/>
    <lineage>
        <taxon>Bacteria</taxon>
        <taxon>Pseudomonadati</taxon>
        <taxon>Pseudomonadota</taxon>
        <taxon>Gammaproteobacteria</taxon>
        <taxon>Legionellales</taxon>
        <taxon>Legionellaceae</taxon>
        <taxon>Legionella</taxon>
    </lineage>
</organism>
<keyword evidence="3" id="KW-0489">Methyltransferase</keyword>
<sequence length="337" mass="38485">MTTAQVTMYRLKTALRSLLAIYRLPQEQIDAFLRSYESFNKDMSDENEEQSIANYYAVLNHLCALGEVEKMYIPPVMDLTKGIYDNQILFEEKMSKDLSIKEGDKVLDMGCGRGRVAAHLATITKAKVTGFNIDDVQLTSAKEFVSLNKLADSCQFIKANLNDPFPFDDASFDSLYQIQVLTYAKNKEKLFAEMFRVLKPGGKISFLDWVQLDNYNCTNEHHRDLLKRIKPLIGAIDTPTAEEIKSTLEKVGFNVLLNKDISVGGHQAPLIEKIDKYYEHMQKFVYFMVKLHLLPKHFKVLLDRFSQDGESFIEADHLGLFTTSCQTIAEKPDVSLH</sequence>
<dbReference type="GO" id="GO:0003838">
    <property type="term" value="F:sterol 24-C-methyltransferase activity"/>
    <property type="evidence" value="ECO:0007669"/>
    <property type="project" value="TreeGrafter"/>
</dbReference>
<dbReference type="Proteomes" id="UP000044071">
    <property type="component" value="Unassembled WGS sequence"/>
</dbReference>
<dbReference type="Gene3D" id="3.40.50.150">
    <property type="entry name" value="Vaccinia Virus protein VP39"/>
    <property type="match status" value="1"/>
</dbReference>
<proteinExistence type="predicted"/>
<dbReference type="AlphaFoldDB" id="A0A078KXQ6"/>
<dbReference type="EMBL" id="CCSB01000002">
    <property type="protein sequence ID" value="CDZ77807.1"/>
    <property type="molecule type" value="Genomic_DNA"/>
</dbReference>
<dbReference type="InterPro" id="IPR013216">
    <property type="entry name" value="Methyltransf_11"/>
</dbReference>
<keyword evidence="1 3" id="KW-0808">Transferase</keyword>
<dbReference type="RefSeq" id="WP_043874279.1">
    <property type="nucleotide sequence ID" value="NZ_CCVW01000002.1"/>
</dbReference>
<keyword evidence="4" id="KW-1185">Reference proteome</keyword>